<keyword evidence="4 5" id="KW-0472">Membrane</keyword>
<evidence type="ECO:0000313" key="7">
    <source>
        <dbReference type="EMBL" id="GER71281.1"/>
    </source>
</evidence>
<dbReference type="EMBL" id="BKZQ01000042">
    <property type="protein sequence ID" value="GER71281.1"/>
    <property type="molecule type" value="Genomic_DNA"/>
</dbReference>
<feature type="transmembrane region" description="Helical" evidence="5">
    <location>
        <begin position="132"/>
        <end position="150"/>
    </location>
</feature>
<gene>
    <name evidence="7" type="ORF">BpJC7_25840</name>
</gene>
<dbReference type="GO" id="GO:0016020">
    <property type="term" value="C:membrane"/>
    <property type="evidence" value="ECO:0007669"/>
    <property type="project" value="UniProtKB-SubCell"/>
</dbReference>
<accession>A0A5J4JHT8</accession>
<evidence type="ECO:0000259" key="6">
    <source>
        <dbReference type="Pfam" id="PF01794"/>
    </source>
</evidence>
<dbReference type="AlphaFoldDB" id="A0A5J4JHT8"/>
<feature type="transmembrane region" description="Helical" evidence="5">
    <location>
        <begin position="156"/>
        <end position="176"/>
    </location>
</feature>
<protein>
    <recommendedName>
        <fullName evidence="6">Ferric oxidoreductase domain-containing protein</fullName>
    </recommendedName>
</protein>
<evidence type="ECO:0000313" key="8">
    <source>
        <dbReference type="Proteomes" id="UP000391919"/>
    </source>
</evidence>
<dbReference type="Proteomes" id="UP000391919">
    <property type="component" value="Unassembled WGS sequence"/>
</dbReference>
<feature type="domain" description="Ferric oxidoreductase" evidence="6">
    <location>
        <begin position="23"/>
        <end position="142"/>
    </location>
</feature>
<proteinExistence type="predicted"/>
<evidence type="ECO:0000256" key="3">
    <source>
        <dbReference type="ARBA" id="ARBA00022989"/>
    </source>
</evidence>
<comment type="subcellular location">
    <subcellularLocation>
        <location evidence="1">Membrane</location>
        <topology evidence="1">Multi-pass membrane protein</topology>
    </subcellularLocation>
</comment>
<evidence type="ECO:0000256" key="1">
    <source>
        <dbReference type="ARBA" id="ARBA00004141"/>
    </source>
</evidence>
<name>A0A5J4JHT8_9BACI</name>
<keyword evidence="3 5" id="KW-1133">Transmembrane helix</keyword>
<sequence length="199" mass="22354">MVSELFTAIHNIMPVWTVSRAAGVTSYLLLFVSVVTGMSAHYHFMKPRTKARINLVHQSTSWFGLLFGMVHGLVLTFSTYENFSIWDVLIPFISKSNPILIGIGILSLYIMILLIVTSDYMKALGHKTWKAIHFLAFPAFIGVFIHSVVLGPDAHYPFMMFLYASTAMITIAALILRISIRPPKKTVRPTEQRAARHTG</sequence>
<feature type="transmembrane region" description="Helical" evidence="5">
    <location>
        <begin position="99"/>
        <end position="120"/>
    </location>
</feature>
<reference evidence="7 8" key="1">
    <citation type="submission" date="2019-09" db="EMBL/GenBank/DDBJ databases">
        <title>Draft genome sequence of Bacillus sp. JC-7.</title>
        <authorList>
            <person name="Tanaka N."/>
            <person name="Shiwa Y."/>
            <person name="Fujita N."/>
            <person name="Tanasupawat S."/>
        </authorList>
    </citation>
    <scope>NUCLEOTIDE SEQUENCE [LARGE SCALE GENOMIC DNA]</scope>
    <source>
        <strain evidence="7 8">JC-7</strain>
    </source>
</reference>
<feature type="transmembrane region" description="Helical" evidence="5">
    <location>
        <begin position="61"/>
        <end position="79"/>
    </location>
</feature>
<evidence type="ECO:0000256" key="4">
    <source>
        <dbReference type="ARBA" id="ARBA00023136"/>
    </source>
</evidence>
<evidence type="ECO:0000256" key="2">
    <source>
        <dbReference type="ARBA" id="ARBA00022692"/>
    </source>
</evidence>
<keyword evidence="2 5" id="KW-0812">Transmembrane</keyword>
<organism evidence="7 8">
    <name type="scientific">Weizmannia acidilactici</name>
    <dbReference type="NCBI Taxonomy" id="2607726"/>
    <lineage>
        <taxon>Bacteria</taxon>
        <taxon>Bacillati</taxon>
        <taxon>Bacillota</taxon>
        <taxon>Bacilli</taxon>
        <taxon>Bacillales</taxon>
        <taxon>Bacillaceae</taxon>
        <taxon>Heyndrickxia</taxon>
    </lineage>
</organism>
<keyword evidence="8" id="KW-1185">Reference proteome</keyword>
<dbReference type="RefSeq" id="WP_253718636.1">
    <property type="nucleotide sequence ID" value="NZ_BKZQ01000042.1"/>
</dbReference>
<feature type="transmembrane region" description="Helical" evidence="5">
    <location>
        <begin position="20"/>
        <end position="40"/>
    </location>
</feature>
<dbReference type="Pfam" id="PF01794">
    <property type="entry name" value="Ferric_reduct"/>
    <property type="match status" value="1"/>
</dbReference>
<dbReference type="InterPro" id="IPR013130">
    <property type="entry name" value="Fe3_Rdtase_TM_dom"/>
</dbReference>
<comment type="caution">
    <text evidence="7">The sequence shown here is derived from an EMBL/GenBank/DDBJ whole genome shotgun (WGS) entry which is preliminary data.</text>
</comment>
<evidence type="ECO:0000256" key="5">
    <source>
        <dbReference type="SAM" id="Phobius"/>
    </source>
</evidence>